<organism evidence="1 2">
    <name type="scientific">Dorea acetigenes</name>
    <dbReference type="NCBI Taxonomy" id="2981787"/>
    <lineage>
        <taxon>Bacteria</taxon>
        <taxon>Bacillati</taxon>
        <taxon>Bacillota</taxon>
        <taxon>Clostridia</taxon>
        <taxon>Lachnospirales</taxon>
        <taxon>Lachnospiraceae</taxon>
        <taxon>Dorea</taxon>
    </lineage>
</organism>
<evidence type="ECO:0008006" key="3">
    <source>
        <dbReference type="Google" id="ProtNLM"/>
    </source>
</evidence>
<name>A0ABT2RKG5_9FIRM</name>
<evidence type="ECO:0000313" key="2">
    <source>
        <dbReference type="Proteomes" id="UP001652431"/>
    </source>
</evidence>
<dbReference type="Proteomes" id="UP001652431">
    <property type="component" value="Unassembled WGS sequence"/>
</dbReference>
<sequence length="159" mass="18348">MTPLMLQSDLVTEIEDILKDVITKNTAGETVTGIKGYEYRLPIIESDEEDESQFFPYFIVRTSEGRTEDDDSPWLVTVDIILGICENDKDAPGHKNILVMIQRITDRFASEPLLNGKYRAEQNMEWAVQDEDTYPFYFGGVEIKFRVPKIGRRIPNYDC</sequence>
<evidence type="ECO:0000313" key="1">
    <source>
        <dbReference type="EMBL" id="MCU6685669.1"/>
    </source>
</evidence>
<reference evidence="1 2" key="1">
    <citation type="journal article" date="2021" name="ISME Commun">
        <title>Automated analysis of genomic sequences facilitates high-throughput and comprehensive description of bacteria.</title>
        <authorList>
            <person name="Hitch T.C.A."/>
        </authorList>
    </citation>
    <scope>NUCLEOTIDE SEQUENCE [LARGE SCALE GENOMIC DNA]</scope>
    <source>
        <strain evidence="1 2">Sanger_03</strain>
    </source>
</reference>
<protein>
    <recommendedName>
        <fullName evidence="3">Tail terminator</fullName>
    </recommendedName>
</protein>
<comment type="caution">
    <text evidence="1">The sequence shown here is derived from an EMBL/GenBank/DDBJ whole genome shotgun (WGS) entry which is preliminary data.</text>
</comment>
<keyword evidence="2" id="KW-1185">Reference proteome</keyword>
<accession>A0ABT2RKG5</accession>
<gene>
    <name evidence="1" type="ORF">OCV99_03695</name>
</gene>
<dbReference type="EMBL" id="JAOQJU010000002">
    <property type="protein sequence ID" value="MCU6685669.1"/>
    <property type="molecule type" value="Genomic_DNA"/>
</dbReference>
<dbReference type="RefSeq" id="WP_158368306.1">
    <property type="nucleotide sequence ID" value="NZ_JAOQJU010000002.1"/>
</dbReference>
<proteinExistence type="predicted"/>